<comment type="subcellular location">
    <subcellularLocation>
        <location evidence="1">Plastid</location>
        <location evidence="1">Chloroplast</location>
    </subcellularLocation>
</comment>
<evidence type="ECO:0000313" key="11">
    <source>
        <dbReference type="RefSeq" id="XP_010267698.1"/>
    </source>
</evidence>
<dbReference type="PANTHER" id="PTHR47317">
    <property type="entry name" value="PROTEIN LHCP TRANSLOCATION DEFECT"/>
    <property type="match status" value="1"/>
</dbReference>
<proteinExistence type="predicted"/>
<dbReference type="OMA" id="GPTCFFK"/>
<evidence type="ECO:0000256" key="8">
    <source>
        <dbReference type="ARBA" id="ARBA00056210"/>
    </source>
</evidence>
<evidence type="ECO:0000256" key="1">
    <source>
        <dbReference type="ARBA" id="ARBA00004229"/>
    </source>
</evidence>
<dbReference type="GO" id="GO:0006886">
    <property type="term" value="P:intracellular protein transport"/>
    <property type="evidence" value="ECO:0000318"/>
    <property type="project" value="GO_Central"/>
</dbReference>
<keyword evidence="2" id="KW-0813">Transport</keyword>
<evidence type="ECO:0000256" key="7">
    <source>
        <dbReference type="ARBA" id="ARBA00023043"/>
    </source>
</evidence>
<dbReference type="OrthoDB" id="539213at2759"/>
<name>A0A1U8AXC8_NELNU</name>
<keyword evidence="7" id="KW-0040">ANK repeat</keyword>
<evidence type="ECO:0000256" key="5">
    <source>
        <dbReference type="ARBA" id="ARBA00022927"/>
    </source>
</evidence>
<reference evidence="11" key="1">
    <citation type="submission" date="2025-08" db="UniProtKB">
        <authorList>
            <consortium name="RefSeq"/>
        </authorList>
    </citation>
    <scope>IDENTIFICATION</scope>
</reference>
<dbReference type="GO" id="GO:0009570">
    <property type="term" value="C:chloroplast stroma"/>
    <property type="evidence" value="ECO:0000318"/>
    <property type="project" value="GO_Central"/>
</dbReference>
<sequence length="175" mass="19154">MASVPCSVQLNLPSATCGSSSLNKYGSQFLGGRRGLGWFRECKIGSKIGPCSGSRAKCWFKFGKRGVNAEDAGVYGSQTRDDFDRDDVEQYFNYMGMLAVEGSYDKMYALLNQSIHPVDILLMMAASEGDKPKIEELLRAGASYTAKDSDGRTALDRAASDEIREFILDFSAKKA</sequence>
<dbReference type="InParanoid" id="A0A1U8AXC8"/>
<dbReference type="SUPFAM" id="SSF48403">
    <property type="entry name" value="Ankyrin repeat"/>
    <property type="match status" value="1"/>
</dbReference>
<organism evidence="10 11">
    <name type="scientific">Nelumbo nucifera</name>
    <name type="common">Sacred lotus</name>
    <dbReference type="NCBI Taxonomy" id="4432"/>
    <lineage>
        <taxon>Eukaryota</taxon>
        <taxon>Viridiplantae</taxon>
        <taxon>Streptophyta</taxon>
        <taxon>Embryophyta</taxon>
        <taxon>Tracheophyta</taxon>
        <taxon>Spermatophyta</taxon>
        <taxon>Magnoliopsida</taxon>
        <taxon>Proteales</taxon>
        <taxon>Nelumbonaceae</taxon>
        <taxon>Nelumbo</taxon>
    </lineage>
</organism>
<dbReference type="PANTHER" id="PTHR47317:SF1">
    <property type="entry name" value="PROTEIN LHCP TRANSLOCATION DEFECT"/>
    <property type="match status" value="1"/>
</dbReference>
<comment type="function">
    <text evidence="8">Involved in the import of light-harvesting complex proteins (LHCP) and subsequent routing of these proteins to the chloroplast signal recognition particle (SRP) pathway.</text>
</comment>
<dbReference type="Gene3D" id="1.25.40.20">
    <property type="entry name" value="Ankyrin repeat-containing domain"/>
    <property type="match status" value="1"/>
</dbReference>
<protein>
    <recommendedName>
        <fullName evidence="9">Protein LHCP TRANSLOCATION DEFECT</fullName>
    </recommendedName>
</protein>
<evidence type="ECO:0000256" key="3">
    <source>
        <dbReference type="ARBA" id="ARBA00022528"/>
    </source>
</evidence>
<dbReference type="RefSeq" id="XP_010267698.1">
    <property type="nucleotide sequence ID" value="XM_010269396.2"/>
</dbReference>
<keyword evidence="4" id="KW-0934">Plastid</keyword>
<accession>A0A1U8AXC8</accession>
<evidence type="ECO:0000256" key="6">
    <source>
        <dbReference type="ARBA" id="ARBA00022946"/>
    </source>
</evidence>
<dbReference type="Proteomes" id="UP000189703">
    <property type="component" value="Unplaced"/>
</dbReference>
<evidence type="ECO:0000256" key="4">
    <source>
        <dbReference type="ARBA" id="ARBA00022640"/>
    </source>
</evidence>
<dbReference type="GO" id="GO:0090391">
    <property type="term" value="P:granum assembly"/>
    <property type="evidence" value="ECO:0000318"/>
    <property type="project" value="GO_Central"/>
</dbReference>
<dbReference type="FunFam" id="1.25.40.20:FF:000251">
    <property type="entry name" value="Protein LHCP TRANSLOCATION DEFECT"/>
    <property type="match status" value="1"/>
</dbReference>
<gene>
    <name evidence="11" type="primary">LOC104604845</name>
</gene>
<dbReference type="eggNOG" id="ENOG502RYRG">
    <property type="taxonomic scope" value="Eukaryota"/>
</dbReference>
<evidence type="ECO:0000256" key="9">
    <source>
        <dbReference type="ARBA" id="ARBA00067995"/>
    </source>
</evidence>
<keyword evidence="3" id="KW-0150">Chloroplast</keyword>
<evidence type="ECO:0000313" key="10">
    <source>
        <dbReference type="Proteomes" id="UP000189703"/>
    </source>
</evidence>
<evidence type="ECO:0000256" key="2">
    <source>
        <dbReference type="ARBA" id="ARBA00022448"/>
    </source>
</evidence>
<dbReference type="GeneID" id="104604845"/>
<dbReference type="InterPro" id="IPR036770">
    <property type="entry name" value="Ankyrin_rpt-contain_sf"/>
</dbReference>
<dbReference type="GO" id="GO:0009941">
    <property type="term" value="C:chloroplast envelope"/>
    <property type="evidence" value="ECO:0000318"/>
    <property type="project" value="GO_Central"/>
</dbReference>
<keyword evidence="10" id="KW-1185">Reference proteome</keyword>
<keyword evidence="5" id="KW-0653">Protein transport</keyword>
<keyword evidence="6" id="KW-0809">Transit peptide</keyword>
<dbReference type="AlphaFoldDB" id="A0A1U8AXC8"/>
<dbReference type="InterPro" id="IPR044242">
    <property type="entry name" value="LTD-like"/>
</dbReference>
<dbReference type="KEGG" id="nnu:104604845"/>
<dbReference type="FunCoup" id="A0A1U8AXC8">
    <property type="interactions" value="1316"/>
</dbReference>